<dbReference type="InterPro" id="IPR001247">
    <property type="entry name" value="ExoRNase_PH_dom1"/>
</dbReference>
<dbReference type="SMART" id="SM00316">
    <property type="entry name" value="S1"/>
    <property type="match status" value="1"/>
</dbReference>
<dbReference type="InterPro" id="IPR027408">
    <property type="entry name" value="PNPase/RNase_PH_dom_sf"/>
</dbReference>
<dbReference type="AlphaFoldDB" id="A0A2X3B8B3"/>
<dbReference type="PROSITE" id="PS50126">
    <property type="entry name" value="S1"/>
    <property type="match status" value="1"/>
</dbReference>
<keyword evidence="7 8" id="KW-0694">RNA-binding</keyword>
<dbReference type="HAMAP" id="MF_01595">
    <property type="entry name" value="PNPase"/>
    <property type="match status" value="1"/>
</dbReference>
<protein>
    <recommendedName>
        <fullName evidence="8">Polyribonucleotide nucleotidyltransferase</fullName>
        <ecNumber evidence="8">2.7.7.8</ecNumber>
    </recommendedName>
    <alternativeName>
        <fullName evidence="8">Polynucleotide phosphorylase</fullName>
        <shortName evidence="8">PNPase</shortName>
    </alternativeName>
</protein>
<evidence type="ECO:0000313" key="10">
    <source>
        <dbReference type="EMBL" id="SQB97977.1"/>
    </source>
</evidence>
<dbReference type="InterPro" id="IPR012162">
    <property type="entry name" value="PNPase"/>
</dbReference>
<dbReference type="FunFam" id="3.30.1370.10:FF:000001">
    <property type="entry name" value="Polyribonucleotide nucleotidyltransferase"/>
    <property type="match status" value="1"/>
</dbReference>
<comment type="cofactor">
    <cofactor evidence="8">
        <name>Mg(2+)</name>
        <dbReference type="ChEBI" id="CHEBI:18420"/>
    </cofactor>
</comment>
<dbReference type="SMART" id="SM00322">
    <property type="entry name" value="KH"/>
    <property type="match status" value="1"/>
</dbReference>
<dbReference type="Pfam" id="PF00013">
    <property type="entry name" value="KH_1"/>
    <property type="match status" value="1"/>
</dbReference>
<evidence type="ECO:0000256" key="5">
    <source>
        <dbReference type="ARBA" id="ARBA00022723"/>
    </source>
</evidence>
<dbReference type="SUPFAM" id="SSF54211">
    <property type="entry name" value="Ribosomal protein S5 domain 2-like"/>
    <property type="match status" value="2"/>
</dbReference>
<dbReference type="GO" id="GO:0003723">
    <property type="term" value="F:RNA binding"/>
    <property type="evidence" value="ECO:0007669"/>
    <property type="project" value="UniProtKB-UniRule"/>
</dbReference>
<sequence>MHSIDITLENLNENYKLNYVAKQACGSVLYQNGGTIILVSVAIEKQRVQEDFLPLTVQYIQKAYANRKIPGGFIKREGKPSEFEILTSRIIDRTLRPIFPKGYYYPTQITILVLSYDGICDLQVCALHAVANALLISGLEFVPPISSVRIGKIGDEFVINPTKNDLKQSTLDLYVSGSYSDVLMIEMKGSDENLDEEDLLKAIKIAQKTIALDSQKFSDYLLPLKNPILTLPLLDIQTYPEIYALIQKQYDEQVQQALLAMSKSERSDGLNLIALQIATQNPQYDIANITDMLNLYKKHKVRSLILKLHKRADGRGLEDVRPITIETNILPCAHSSALFTRGQTQALVVCTLGSDNDAQIQEDLSGSTKEKFMFHYNFPGFSVGEASPIGSVGRRELGHGNLAKRALESSIIDSPYTIRLVSEILESNGSSSMASVCGGSLALRACGFYNELVAGVAMGLVIENDEYAILTDIMGLEDHDGDMDFKVAGTRHNITAMQMDIKLGGLDFDILKEALYQAKRARIKILDKMEEASLEIVINENVLPKTETFSVPNGKIVDIIGQGGKTIKEIIEKFGVSIDLNREKSEVQINADSKESLLEAKQYILKIVGTQPQYKIGEVFEGVIKKVADFGVFVELPCGNADGLLHISRIPKTNESIYTRFHEGQRLKCQIYGTFKGKIELSLA</sequence>
<keyword evidence="5 8" id="KW-0479">Metal-binding</keyword>
<evidence type="ECO:0000256" key="7">
    <source>
        <dbReference type="ARBA" id="ARBA00022884"/>
    </source>
</evidence>
<dbReference type="InterPro" id="IPR036345">
    <property type="entry name" value="ExoRNase_PH_dom2_sf"/>
</dbReference>
<keyword evidence="6 8" id="KW-0460">Magnesium</keyword>
<dbReference type="CDD" id="cd00164">
    <property type="entry name" value="S1_like"/>
    <property type="match status" value="1"/>
</dbReference>
<name>A0A2X3B8B3_9HELI</name>
<evidence type="ECO:0000313" key="11">
    <source>
        <dbReference type="Proteomes" id="UP000250166"/>
    </source>
</evidence>
<comment type="subcellular location">
    <subcellularLocation>
        <location evidence="8">Cytoplasm</location>
    </subcellularLocation>
</comment>
<dbReference type="SUPFAM" id="SSF55666">
    <property type="entry name" value="Ribonuclease PH domain 2-like"/>
    <property type="match status" value="2"/>
</dbReference>
<evidence type="ECO:0000256" key="1">
    <source>
        <dbReference type="ARBA" id="ARBA00007404"/>
    </source>
</evidence>
<dbReference type="Gene3D" id="2.40.50.140">
    <property type="entry name" value="Nucleic acid-binding proteins"/>
    <property type="match status" value="1"/>
</dbReference>
<evidence type="ECO:0000256" key="8">
    <source>
        <dbReference type="HAMAP-Rule" id="MF_01595"/>
    </source>
</evidence>
<dbReference type="Pfam" id="PF00575">
    <property type="entry name" value="S1"/>
    <property type="match status" value="1"/>
</dbReference>
<dbReference type="PANTHER" id="PTHR11252">
    <property type="entry name" value="POLYRIBONUCLEOTIDE NUCLEOTIDYLTRANSFERASE"/>
    <property type="match status" value="1"/>
</dbReference>
<dbReference type="SUPFAM" id="SSF50249">
    <property type="entry name" value="Nucleic acid-binding proteins"/>
    <property type="match status" value="1"/>
</dbReference>
<dbReference type="InterPro" id="IPR012340">
    <property type="entry name" value="NA-bd_OB-fold"/>
</dbReference>
<reference evidence="10 11" key="1">
    <citation type="submission" date="2018-06" db="EMBL/GenBank/DDBJ databases">
        <authorList>
            <consortium name="Pathogen Informatics"/>
            <person name="Doyle S."/>
        </authorList>
    </citation>
    <scope>NUCLEOTIDE SEQUENCE [LARGE SCALE GENOMIC DNA]</scope>
    <source>
        <strain evidence="10 11">NCTC13102</strain>
    </source>
</reference>
<dbReference type="InterPro" id="IPR003029">
    <property type="entry name" value="S1_domain"/>
</dbReference>
<evidence type="ECO:0000256" key="3">
    <source>
        <dbReference type="ARBA" id="ARBA00022679"/>
    </source>
</evidence>
<dbReference type="Pfam" id="PF03726">
    <property type="entry name" value="PNPase"/>
    <property type="match status" value="1"/>
</dbReference>
<dbReference type="CDD" id="cd11364">
    <property type="entry name" value="RNase_PH_PNPase_2"/>
    <property type="match status" value="1"/>
</dbReference>
<dbReference type="GO" id="GO:0004654">
    <property type="term" value="F:polyribonucleotide nucleotidyltransferase activity"/>
    <property type="evidence" value="ECO:0007669"/>
    <property type="project" value="UniProtKB-UniRule"/>
</dbReference>
<evidence type="ECO:0000256" key="2">
    <source>
        <dbReference type="ARBA" id="ARBA00022490"/>
    </source>
</evidence>
<accession>A0A2X3B8B3</accession>
<dbReference type="Pfam" id="PF03725">
    <property type="entry name" value="RNase_PH_C"/>
    <property type="match status" value="2"/>
</dbReference>
<comment type="catalytic activity">
    <reaction evidence="8">
        <text>RNA(n+1) + phosphate = RNA(n) + a ribonucleoside 5'-diphosphate</text>
        <dbReference type="Rhea" id="RHEA:22096"/>
        <dbReference type="Rhea" id="RHEA-COMP:14527"/>
        <dbReference type="Rhea" id="RHEA-COMP:17342"/>
        <dbReference type="ChEBI" id="CHEBI:43474"/>
        <dbReference type="ChEBI" id="CHEBI:57930"/>
        <dbReference type="ChEBI" id="CHEBI:140395"/>
        <dbReference type="EC" id="2.7.7.8"/>
    </reaction>
</comment>
<dbReference type="GO" id="GO:0005829">
    <property type="term" value="C:cytosol"/>
    <property type="evidence" value="ECO:0007669"/>
    <property type="project" value="TreeGrafter"/>
</dbReference>
<keyword evidence="3 8" id="KW-0808">Transferase</keyword>
<dbReference type="PROSITE" id="PS50084">
    <property type="entry name" value="KH_TYPE_1"/>
    <property type="match status" value="1"/>
</dbReference>
<organism evidence="10 11">
    <name type="scientific">Helicobacter fennelliae</name>
    <dbReference type="NCBI Taxonomy" id="215"/>
    <lineage>
        <taxon>Bacteria</taxon>
        <taxon>Pseudomonadati</taxon>
        <taxon>Campylobacterota</taxon>
        <taxon>Epsilonproteobacteria</taxon>
        <taxon>Campylobacterales</taxon>
        <taxon>Helicobacteraceae</taxon>
        <taxon>Helicobacter</taxon>
    </lineage>
</organism>
<dbReference type="InterPro" id="IPR020568">
    <property type="entry name" value="Ribosomal_Su5_D2-typ_SF"/>
</dbReference>
<dbReference type="SUPFAM" id="SSF54791">
    <property type="entry name" value="Eukaryotic type KH-domain (KH-domain type I)"/>
    <property type="match status" value="1"/>
</dbReference>
<proteinExistence type="inferred from homology"/>
<dbReference type="Gene3D" id="3.30.1370.10">
    <property type="entry name" value="K Homology domain, type 1"/>
    <property type="match status" value="1"/>
</dbReference>
<keyword evidence="2 8" id="KW-0963">Cytoplasm</keyword>
<dbReference type="EMBL" id="UAWL01000006">
    <property type="protein sequence ID" value="SQB97977.1"/>
    <property type="molecule type" value="Genomic_DNA"/>
</dbReference>
<feature type="binding site" evidence="8">
    <location>
        <position position="478"/>
    </location>
    <ligand>
        <name>Mg(2+)</name>
        <dbReference type="ChEBI" id="CHEBI:18420"/>
    </ligand>
</feature>
<dbReference type="InterPro" id="IPR015847">
    <property type="entry name" value="ExoRNase_PH_dom2"/>
</dbReference>
<feature type="binding site" evidence="8">
    <location>
        <position position="484"/>
    </location>
    <ligand>
        <name>Mg(2+)</name>
        <dbReference type="ChEBI" id="CHEBI:18420"/>
    </ligand>
</feature>
<dbReference type="PIRSF" id="PIRSF005499">
    <property type="entry name" value="PNPase"/>
    <property type="match status" value="1"/>
</dbReference>
<dbReference type="Proteomes" id="UP000250166">
    <property type="component" value="Unassembled WGS sequence"/>
</dbReference>
<dbReference type="GO" id="GO:0006396">
    <property type="term" value="P:RNA processing"/>
    <property type="evidence" value="ECO:0007669"/>
    <property type="project" value="InterPro"/>
</dbReference>
<dbReference type="GO" id="GO:0000175">
    <property type="term" value="F:3'-5'-RNA exonuclease activity"/>
    <property type="evidence" value="ECO:0007669"/>
    <property type="project" value="TreeGrafter"/>
</dbReference>
<dbReference type="PANTHER" id="PTHR11252:SF0">
    <property type="entry name" value="POLYRIBONUCLEOTIDE NUCLEOTIDYLTRANSFERASE 1, MITOCHONDRIAL"/>
    <property type="match status" value="1"/>
</dbReference>
<comment type="function">
    <text evidence="8">Involved in mRNA degradation. Catalyzes the phosphorolysis of single-stranded polyribonucleotides processively in the 3'- to 5'-direction.</text>
</comment>
<evidence type="ECO:0000256" key="6">
    <source>
        <dbReference type="ARBA" id="ARBA00022842"/>
    </source>
</evidence>
<dbReference type="NCBIfam" id="TIGR03591">
    <property type="entry name" value="polynuc_phos"/>
    <property type="match status" value="1"/>
</dbReference>
<dbReference type="Gene3D" id="3.30.230.70">
    <property type="entry name" value="GHMP Kinase, N-terminal domain"/>
    <property type="match status" value="2"/>
</dbReference>
<dbReference type="NCBIfam" id="NF008805">
    <property type="entry name" value="PRK11824.1"/>
    <property type="match status" value="1"/>
</dbReference>
<dbReference type="InterPro" id="IPR004088">
    <property type="entry name" value="KH_dom_type_1"/>
</dbReference>
<keyword evidence="4 8" id="KW-0548">Nucleotidyltransferase</keyword>
<comment type="similarity">
    <text evidence="1 8">Belongs to the polyribonucleotide nucleotidyltransferase family.</text>
</comment>
<dbReference type="FunFam" id="3.30.230.70:FF:000029">
    <property type="entry name" value="Polyribonucleotide nucleotidyltransferase"/>
    <property type="match status" value="1"/>
</dbReference>
<evidence type="ECO:0000256" key="4">
    <source>
        <dbReference type="ARBA" id="ARBA00022695"/>
    </source>
</evidence>
<dbReference type="CDD" id="cd02393">
    <property type="entry name" value="KH-I_PNPase"/>
    <property type="match status" value="1"/>
</dbReference>
<dbReference type="InterPro" id="IPR015848">
    <property type="entry name" value="PNPase_PH_RNA-bd_bac/org-type"/>
</dbReference>
<dbReference type="GO" id="GO:0000287">
    <property type="term" value="F:magnesium ion binding"/>
    <property type="evidence" value="ECO:0007669"/>
    <property type="project" value="UniProtKB-UniRule"/>
</dbReference>
<feature type="domain" description="S1 motif" evidence="9">
    <location>
        <begin position="617"/>
        <end position="684"/>
    </location>
</feature>
<dbReference type="EC" id="2.7.7.8" evidence="8"/>
<evidence type="ECO:0000259" key="9">
    <source>
        <dbReference type="PROSITE" id="PS50126"/>
    </source>
</evidence>
<dbReference type="GO" id="GO:0006402">
    <property type="term" value="P:mRNA catabolic process"/>
    <property type="evidence" value="ECO:0007669"/>
    <property type="project" value="UniProtKB-UniRule"/>
</dbReference>
<dbReference type="InterPro" id="IPR004087">
    <property type="entry name" value="KH_dom"/>
</dbReference>
<gene>
    <name evidence="8 10" type="primary">pnp</name>
    <name evidence="10" type="ORF">NCTC13102_00425</name>
</gene>
<dbReference type="InterPro" id="IPR036612">
    <property type="entry name" value="KH_dom_type_1_sf"/>
</dbReference>
<dbReference type="Pfam" id="PF01138">
    <property type="entry name" value="RNase_PH"/>
    <property type="match status" value="2"/>
</dbReference>